<evidence type="ECO:0000256" key="8">
    <source>
        <dbReference type="PIRNR" id="PIRNR038981"/>
    </source>
</evidence>
<name>A0ABN8BBR4_CHISP</name>
<evidence type="ECO:0000256" key="9">
    <source>
        <dbReference type="SAM" id="Phobius"/>
    </source>
</evidence>
<evidence type="ECO:0000256" key="4">
    <source>
        <dbReference type="ARBA" id="ARBA00022692"/>
    </source>
</evidence>
<feature type="transmembrane region" description="Helical" evidence="9">
    <location>
        <begin position="106"/>
        <end position="126"/>
    </location>
</feature>
<feature type="transmembrane region" description="Helical" evidence="9">
    <location>
        <begin position="331"/>
        <end position="351"/>
    </location>
</feature>
<keyword evidence="4 9" id="KW-0812">Transmembrane</keyword>
<dbReference type="PIRSF" id="PIRSF038981">
    <property type="entry name" value="GRP"/>
    <property type="match status" value="1"/>
</dbReference>
<keyword evidence="3" id="KW-1003">Cell membrane</keyword>
<evidence type="ECO:0000256" key="6">
    <source>
        <dbReference type="ARBA" id="ARBA00023136"/>
    </source>
</evidence>
<dbReference type="EMBL" id="OU963898">
    <property type="protein sequence ID" value="CAH0406168.1"/>
    <property type="molecule type" value="Genomic_DNA"/>
</dbReference>
<evidence type="ECO:0000256" key="7">
    <source>
        <dbReference type="ARBA" id="ARBA00023170"/>
    </source>
</evidence>
<keyword evidence="5 9" id="KW-1133">Transmembrane helix</keyword>
<sequence length="422" mass="48931">MKTLILGMFHLRRKSLINLENKLQLTKTELNGLHSALRLTLFCGRMMGVVPLTGLMNTRSYELRFQFLSFYTILYFVSSVGQILMFIMSFYWVLENQISLTNMTNFLFYTSGSVSLFILATVCQRWPRLVAKVESIEQKLPPLSNHVIKLCNITMSSILFAALVEHLLSILYGVTVATACDSKNIAETFFRYDKPWIFTYTRYSLWKGILIEVFNIQSTFIWSYSDLLIMVISIYVTEHFKLHNKLMKEAAQHELFNCDEFRVQHMLLIRLVKLINETIGIYILNCFGSNLYWICTQLYFSMSKNNTGHFVSCLIKNQGSNIVHGIEHTIYYTYSFAFLVVRTMLVLLLAARVHSASTVPLILLYRIPNSRFNIEVERFIGQINNIKVALSGLDFFYVTKTMILTLLGTIVTYELVMLQFIK</sequence>
<comment type="subcellular location">
    <subcellularLocation>
        <location evidence="1">Cell membrane</location>
        <topology evidence="1">Multi-pass membrane protein</topology>
    </subcellularLocation>
</comment>
<evidence type="ECO:0000313" key="11">
    <source>
        <dbReference type="Proteomes" id="UP001153292"/>
    </source>
</evidence>
<keyword evidence="8" id="KW-0807">Transducer</keyword>
<keyword evidence="6 9" id="KW-0472">Membrane</keyword>
<evidence type="ECO:0000313" key="10">
    <source>
        <dbReference type="EMBL" id="CAH0406168.1"/>
    </source>
</evidence>
<gene>
    <name evidence="10" type="ORF">CHILSU_LOCUS9542</name>
</gene>
<proteinExistence type="inferred from homology"/>
<keyword evidence="7 8" id="KW-0675">Receptor</keyword>
<comment type="similarity">
    <text evidence="2">Belongs to the insect chemoreceptor superfamily. Gustatory receptor (GR) family. Gr5a subfamily.</text>
</comment>
<dbReference type="Pfam" id="PF06151">
    <property type="entry name" value="Trehalose_recp"/>
    <property type="match status" value="1"/>
</dbReference>
<organism evidence="10 11">
    <name type="scientific">Chilo suppressalis</name>
    <name type="common">Asiatic rice borer moth</name>
    <dbReference type="NCBI Taxonomy" id="168631"/>
    <lineage>
        <taxon>Eukaryota</taxon>
        <taxon>Metazoa</taxon>
        <taxon>Ecdysozoa</taxon>
        <taxon>Arthropoda</taxon>
        <taxon>Hexapoda</taxon>
        <taxon>Insecta</taxon>
        <taxon>Pterygota</taxon>
        <taxon>Neoptera</taxon>
        <taxon>Endopterygota</taxon>
        <taxon>Lepidoptera</taxon>
        <taxon>Glossata</taxon>
        <taxon>Ditrysia</taxon>
        <taxon>Pyraloidea</taxon>
        <taxon>Crambidae</taxon>
        <taxon>Crambinae</taxon>
        <taxon>Chilo</taxon>
    </lineage>
</organism>
<protein>
    <recommendedName>
        <fullName evidence="8">Gustatory receptor</fullName>
    </recommendedName>
</protein>
<feature type="transmembrane region" description="Helical" evidence="9">
    <location>
        <begin position="68"/>
        <end position="94"/>
    </location>
</feature>
<dbReference type="Proteomes" id="UP001153292">
    <property type="component" value="Chromosome 5"/>
</dbReference>
<accession>A0ABN8BBR4</accession>
<dbReference type="PANTHER" id="PTHR21421:SF29">
    <property type="entry name" value="GUSTATORY RECEPTOR 5A FOR TREHALOSE-RELATED"/>
    <property type="match status" value="1"/>
</dbReference>
<feature type="transmembrane region" description="Helical" evidence="9">
    <location>
        <begin position="395"/>
        <end position="416"/>
    </location>
</feature>
<reference evidence="10" key="1">
    <citation type="submission" date="2021-12" db="EMBL/GenBank/DDBJ databases">
        <authorList>
            <person name="King R."/>
        </authorList>
    </citation>
    <scope>NUCLEOTIDE SEQUENCE</scope>
</reference>
<dbReference type="PANTHER" id="PTHR21421">
    <property type="entry name" value="GUSTATORY RECEPTOR"/>
    <property type="match status" value="1"/>
</dbReference>
<evidence type="ECO:0000256" key="5">
    <source>
        <dbReference type="ARBA" id="ARBA00022989"/>
    </source>
</evidence>
<evidence type="ECO:0000256" key="1">
    <source>
        <dbReference type="ARBA" id="ARBA00004651"/>
    </source>
</evidence>
<evidence type="ECO:0000256" key="3">
    <source>
        <dbReference type="ARBA" id="ARBA00022475"/>
    </source>
</evidence>
<dbReference type="InterPro" id="IPR009318">
    <property type="entry name" value="Gustatory_rcpt"/>
</dbReference>
<feature type="transmembrane region" description="Helical" evidence="9">
    <location>
        <begin position="220"/>
        <end position="237"/>
    </location>
</feature>
<keyword evidence="11" id="KW-1185">Reference proteome</keyword>
<comment type="function">
    <text evidence="8">Plays a role in the sugar gustatory response.</text>
</comment>
<evidence type="ECO:0000256" key="2">
    <source>
        <dbReference type="ARBA" id="ARBA00005327"/>
    </source>
</evidence>